<name>A0AAX4HTU9_9BACT</name>
<dbReference type="KEGG" id="psti:SOO65_06420"/>
<sequence>MKQRKLAPLFAVTLSLQLVLSPVIGFAADEKKTSASDVILGTSEAFATSIQAAGQIWSTVNQIKQGNQGLSGQAAFDMQKFQEQQTPQTDKYFNMQKLASMPGMTEYMAMNNINPAMLECKTLPTTLHEAKNEVCSLGVTTDRGVAPAAQLSEMQAYSNQYFQINKMYRNYSADSNSAGQLFGVGCMKNAMNILNGFFKYRLDELDKLTTNLEAMQNQFREASRSDLDAIEESVAVLEGGDSELANKVKSKKPDLFDFGKRFDNPACTSMFAKDSFNQMGRNKGLNAINQTLKNTMSEKVNGSKYSGESYSASHSAVVEDLNNLADKVAKQAELRFSELTDGQGYAGFLKNLPNSVSSVNGANNLLTNDLFSDVQTSFAEKSQKLQNDFNTIASELSAGGANPGKALSIVKNLTTENFDKEVTTIENQLKNGCLSSTLSGGSSLDTLLDRIYDPTASDFANKNASNFLKEKLKTIMANDKTSPEKKLSELKNLESVAGNRYYVKMDNSYEVQETDASGNIVTRVVDASSKKSPSVFFSDIIRNCDAQFKVNKLDNQLSGAEAIQKLRTLHSSYKNLAKSHASEMKAALKKKLIECESSEDANSSAIGSCTSERFNTSAAGFCANAALSCSKNMQSCNQQAEKFVTEIKAQKTARVNNYKALVEKNKKDIVKIFDSALSKYMKDGELLRGMFGAGFSSPSGIEREVPEGSRYLNLFTDATSGSPDGKLLLEDPDKYVDMFKKNITALKKSVEDQQNQIVGGGLGKNNGLLADHIKQTEKNYKEVASSAEKFADKCDRNYSEYVKASEQQRNQQNAKNQELQSELGEKLPRFCKKYETARSNAMGACKGEITDLFDAAMKAANRSGQTSYSDGQAIAEFRDVCDGFGNESSSTTPDVETMCAELEKKDPASNKMCKGVIEKGWAELCKKESKQVDGQTVTTGVDCKSLESQISKKYLGTFGGSGSGAITVTSSAPSFCTAADNSNRGGFMQKLNEAIKSSVPQPTGVAR</sequence>
<gene>
    <name evidence="2" type="ORF">SOO65_06420</name>
</gene>
<dbReference type="RefSeq" id="WP_321398518.1">
    <property type="nucleotide sequence ID" value="NZ_CP139487.1"/>
</dbReference>
<dbReference type="AlphaFoldDB" id="A0AAX4HTU9"/>
<proteinExistence type="predicted"/>
<feature type="signal peptide" evidence="1">
    <location>
        <begin position="1"/>
        <end position="27"/>
    </location>
</feature>
<organism evidence="2 3">
    <name type="scientific">Peredibacter starrii</name>
    <dbReference type="NCBI Taxonomy" id="28202"/>
    <lineage>
        <taxon>Bacteria</taxon>
        <taxon>Pseudomonadati</taxon>
        <taxon>Bdellovibrionota</taxon>
        <taxon>Bacteriovoracia</taxon>
        <taxon>Bacteriovoracales</taxon>
        <taxon>Bacteriovoracaceae</taxon>
        <taxon>Peredibacter</taxon>
    </lineage>
</organism>
<protein>
    <submittedName>
        <fullName evidence="2">Uncharacterized protein</fullName>
    </submittedName>
</protein>
<reference evidence="2 3" key="1">
    <citation type="submission" date="2023-11" db="EMBL/GenBank/DDBJ databases">
        <title>Peredibacter starrii A3.12.</title>
        <authorList>
            <person name="Mitchell R.J."/>
        </authorList>
    </citation>
    <scope>NUCLEOTIDE SEQUENCE [LARGE SCALE GENOMIC DNA]</scope>
    <source>
        <strain evidence="2 3">A3.12</strain>
    </source>
</reference>
<dbReference type="EMBL" id="CP139487">
    <property type="protein sequence ID" value="WPU66375.1"/>
    <property type="molecule type" value="Genomic_DNA"/>
</dbReference>
<evidence type="ECO:0000256" key="1">
    <source>
        <dbReference type="SAM" id="SignalP"/>
    </source>
</evidence>
<keyword evidence="3" id="KW-1185">Reference proteome</keyword>
<evidence type="ECO:0000313" key="2">
    <source>
        <dbReference type="EMBL" id="WPU66375.1"/>
    </source>
</evidence>
<keyword evidence="1" id="KW-0732">Signal</keyword>
<dbReference type="Proteomes" id="UP001324634">
    <property type="component" value="Chromosome"/>
</dbReference>
<accession>A0AAX4HTU9</accession>
<feature type="chain" id="PRO_5043757989" evidence="1">
    <location>
        <begin position="28"/>
        <end position="1007"/>
    </location>
</feature>
<evidence type="ECO:0000313" key="3">
    <source>
        <dbReference type="Proteomes" id="UP001324634"/>
    </source>
</evidence>